<evidence type="ECO:0000256" key="1">
    <source>
        <dbReference type="ARBA" id="ARBA00022670"/>
    </source>
</evidence>
<evidence type="ECO:0000256" key="2">
    <source>
        <dbReference type="ARBA" id="ARBA00022750"/>
    </source>
</evidence>
<dbReference type="InterPro" id="IPR001995">
    <property type="entry name" value="Peptidase_A2_cat"/>
</dbReference>
<keyword evidence="2" id="KW-0064">Aspartyl protease</keyword>
<feature type="non-terminal residue" evidence="5">
    <location>
        <position position="155"/>
    </location>
</feature>
<dbReference type="Pfam" id="PF00692">
    <property type="entry name" value="dUTPase"/>
    <property type="match status" value="1"/>
</dbReference>
<keyword evidence="6" id="KW-1185">Reference proteome</keyword>
<feature type="non-terminal residue" evidence="5">
    <location>
        <position position="1"/>
    </location>
</feature>
<gene>
    <name evidence="5" type="primary">Ervk9_3</name>
    <name evidence="5" type="ORF">PENPIL_R14940</name>
</gene>
<evidence type="ECO:0000256" key="3">
    <source>
        <dbReference type="ARBA" id="ARBA00022801"/>
    </source>
</evidence>
<dbReference type="Proteomes" id="UP000613066">
    <property type="component" value="Unassembled WGS sequence"/>
</dbReference>
<dbReference type="InterPro" id="IPR036157">
    <property type="entry name" value="dUTPase-like_sf"/>
</dbReference>
<organism evidence="5 6">
    <name type="scientific">Penelope pileata</name>
    <dbReference type="NCBI Taxonomy" id="1118817"/>
    <lineage>
        <taxon>Eukaryota</taxon>
        <taxon>Metazoa</taxon>
        <taxon>Chordata</taxon>
        <taxon>Craniata</taxon>
        <taxon>Vertebrata</taxon>
        <taxon>Euteleostomi</taxon>
        <taxon>Archelosauria</taxon>
        <taxon>Archosauria</taxon>
        <taxon>Dinosauria</taxon>
        <taxon>Saurischia</taxon>
        <taxon>Theropoda</taxon>
        <taxon>Coelurosauria</taxon>
        <taxon>Aves</taxon>
        <taxon>Neognathae</taxon>
        <taxon>Galloanserae</taxon>
        <taxon>Galliformes</taxon>
        <taxon>Cracidae</taxon>
        <taxon>Penelope</taxon>
    </lineage>
</organism>
<proteinExistence type="predicted"/>
<comment type="caution">
    <text evidence="5">The sequence shown here is derived from an EMBL/GenBank/DDBJ whole genome shotgun (WGS) entry which is preliminary data.</text>
</comment>
<protein>
    <submittedName>
        <fullName evidence="5">POK9 protein</fullName>
    </submittedName>
</protein>
<dbReference type="PANTHER" id="PTHR19422:SF123">
    <property type="entry name" value="RT1 CLASS I, LOCUS CE15"/>
    <property type="match status" value="1"/>
</dbReference>
<dbReference type="InterPro" id="IPR051592">
    <property type="entry name" value="HERV-K_Pro_peptidase_A2"/>
</dbReference>
<dbReference type="PROSITE" id="PS00141">
    <property type="entry name" value="ASP_PROTEASE"/>
    <property type="match status" value="1"/>
</dbReference>
<dbReference type="GO" id="GO:0006508">
    <property type="term" value="P:proteolysis"/>
    <property type="evidence" value="ECO:0007669"/>
    <property type="project" value="UniProtKB-KW"/>
</dbReference>
<dbReference type="Gene3D" id="2.70.40.10">
    <property type="match status" value="1"/>
</dbReference>
<keyword evidence="1" id="KW-0645">Protease</keyword>
<dbReference type="CDD" id="cd07557">
    <property type="entry name" value="trimeric_dUTPase"/>
    <property type="match status" value="1"/>
</dbReference>
<dbReference type="Gene3D" id="2.40.70.10">
    <property type="entry name" value="Acid Proteases"/>
    <property type="match status" value="1"/>
</dbReference>
<dbReference type="EMBL" id="WBMW01011523">
    <property type="protein sequence ID" value="NXC51400.1"/>
    <property type="molecule type" value="Genomic_DNA"/>
</dbReference>
<dbReference type="InterPro" id="IPR029054">
    <property type="entry name" value="dUTPase-like"/>
</dbReference>
<reference evidence="5" key="1">
    <citation type="submission" date="2019-09" db="EMBL/GenBank/DDBJ databases">
        <title>Bird 10,000 Genomes (B10K) Project - Family phase.</title>
        <authorList>
            <person name="Zhang G."/>
        </authorList>
    </citation>
    <scope>NUCLEOTIDE SEQUENCE</scope>
    <source>
        <strain evidence="5">B10K-DU-001-08</strain>
        <tissue evidence="5">Muscle</tissue>
    </source>
</reference>
<dbReference type="GO" id="GO:0004190">
    <property type="term" value="F:aspartic-type endopeptidase activity"/>
    <property type="evidence" value="ECO:0007669"/>
    <property type="project" value="UniProtKB-KW"/>
</dbReference>
<dbReference type="InterPro" id="IPR001969">
    <property type="entry name" value="Aspartic_peptidase_AS"/>
</dbReference>
<dbReference type="PROSITE" id="PS50175">
    <property type="entry name" value="ASP_PROT_RETROV"/>
    <property type="match status" value="1"/>
</dbReference>
<evidence type="ECO:0000313" key="5">
    <source>
        <dbReference type="EMBL" id="NXC51400.1"/>
    </source>
</evidence>
<name>A0A851PI49_9GALL</name>
<dbReference type="SUPFAM" id="SSF50630">
    <property type="entry name" value="Acid proteases"/>
    <property type="match status" value="1"/>
</dbReference>
<dbReference type="SUPFAM" id="SSF51283">
    <property type="entry name" value="dUTPase-like"/>
    <property type="match status" value="1"/>
</dbReference>
<feature type="domain" description="Peptidase A2" evidence="4">
    <location>
        <begin position="141"/>
        <end position="155"/>
    </location>
</feature>
<dbReference type="AlphaFoldDB" id="A0A851PI49"/>
<dbReference type="PANTHER" id="PTHR19422">
    <property type="entry name" value="GAG RETROVIRAL POLYPROTEIN"/>
    <property type="match status" value="1"/>
</dbReference>
<keyword evidence="3" id="KW-0378">Hydrolase</keyword>
<sequence length="155" mass="15988">GSAGVDLATSVDVTLFDTSVVSIPTGVFGPLGDGNAALLLGRSSTTLMGLFVLPGVIDADFTGEVKIMVWTPTPPCTIPAGTRIAQLVYFRPNPPARAGLTRGTNGFGSTGVPHIYWAQQVTTGRPNLTCTLQTNNQKLTVTGIIDSGADVTVVS</sequence>
<dbReference type="InterPro" id="IPR033704">
    <property type="entry name" value="dUTPase_trimeric"/>
</dbReference>
<dbReference type="OrthoDB" id="9900537at2759"/>
<evidence type="ECO:0000313" key="6">
    <source>
        <dbReference type="Proteomes" id="UP000613066"/>
    </source>
</evidence>
<accession>A0A851PI49</accession>
<evidence type="ECO:0000259" key="4">
    <source>
        <dbReference type="PROSITE" id="PS50175"/>
    </source>
</evidence>
<dbReference type="InterPro" id="IPR021109">
    <property type="entry name" value="Peptidase_aspartic_dom_sf"/>
</dbReference>